<dbReference type="AlphaFoldDB" id="A0A557XY22"/>
<keyword evidence="2" id="KW-1185">Reference proteome</keyword>
<reference evidence="1 2" key="1">
    <citation type="submission" date="2019-07" db="EMBL/GenBank/DDBJ databases">
        <title>New Mycobacterium species.</title>
        <authorList>
            <person name="Tortoli E."/>
            <person name="Ghielmetti G."/>
            <person name="Friedel U."/>
            <person name="Trovato A."/>
        </authorList>
    </citation>
    <scope>NUCLEOTIDE SEQUENCE [LARGE SCALE GENOMIC DNA]</scope>
    <source>
        <strain evidence="1 2">16-83</strain>
    </source>
</reference>
<protein>
    <submittedName>
        <fullName evidence="1">Uncharacterized protein</fullName>
    </submittedName>
</protein>
<dbReference type="OrthoDB" id="4561580at2"/>
<dbReference type="EMBL" id="VMQU01000019">
    <property type="protein sequence ID" value="TVS91049.1"/>
    <property type="molecule type" value="Genomic_DNA"/>
</dbReference>
<evidence type="ECO:0000313" key="1">
    <source>
        <dbReference type="EMBL" id="TVS91049.1"/>
    </source>
</evidence>
<evidence type="ECO:0000313" key="2">
    <source>
        <dbReference type="Proteomes" id="UP000320513"/>
    </source>
</evidence>
<organism evidence="1 2">
    <name type="scientific">Mycobacterium helveticum</name>
    <dbReference type="NCBI Taxonomy" id="2592811"/>
    <lineage>
        <taxon>Bacteria</taxon>
        <taxon>Bacillati</taxon>
        <taxon>Actinomycetota</taxon>
        <taxon>Actinomycetes</taxon>
        <taxon>Mycobacteriales</taxon>
        <taxon>Mycobacteriaceae</taxon>
        <taxon>Mycobacterium</taxon>
    </lineage>
</organism>
<dbReference type="RefSeq" id="WP_144949961.1">
    <property type="nucleotide sequence ID" value="NZ_VMQU01000019.1"/>
</dbReference>
<name>A0A557XY22_9MYCO</name>
<dbReference type="Proteomes" id="UP000320513">
    <property type="component" value="Unassembled WGS sequence"/>
</dbReference>
<dbReference type="NCBIfam" id="NF040652">
    <property type="entry name" value="Mbox_reg_Rv1535"/>
    <property type="match status" value="1"/>
</dbReference>
<accession>A0A557XY22</accession>
<comment type="caution">
    <text evidence="1">The sequence shown here is derived from an EMBL/GenBank/DDBJ whole genome shotgun (WGS) entry which is preliminary data.</text>
</comment>
<sequence length="63" mass="6817">MTAALHDEVLYAERAPAPPCPRRQSPIVGAGDPLVDAAARLLSIPLRQLYAALWRVGVIELRA</sequence>
<proteinExistence type="predicted"/>
<dbReference type="NCBIfam" id="NF040653">
    <property type="entry name" value="Rv1535_dom"/>
    <property type="match status" value="1"/>
</dbReference>
<gene>
    <name evidence="1" type="ORF">FPZ47_06790</name>
</gene>